<sequence length="372" mass="37488">KLGFMGYDISEGKFSMLLDGSTATLVANIEGTVSDISTHDTGNLSEGSNLYYTDARARGAISVTDSGGDGSLSYLNGVITYAGPSASETRAHFSNGTGVTITDGSVAVNASQTQITSVGTIATGTWQGTTIALDKGGTGATTAGAARTALGVDSAGTDNSIDVTLATVASNYLTLIGQQLTAGTIPVVLGGTGATTAAEARTALGVGTGDNVTFSNINCGEITATGLEHIFKNESGYSSSATSTDPEFTKICIAADVDNVNEYFNPSLEFRADGTYTHSALYLSNNDLNIVNSATGIKGINFRVGTSLCSSSSENIYDQDLKVSITHDSASFLVNTGITGNLAVSGDINTTSSTASTSSATGALVVAGGLGV</sequence>
<evidence type="ECO:0000313" key="1">
    <source>
        <dbReference type="EMBL" id="SVC57072.1"/>
    </source>
</evidence>
<proteinExistence type="predicted"/>
<feature type="non-terminal residue" evidence="1">
    <location>
        <position position="372"/>
    </location>
</feature>
<gene>
    <name evidence="1" type="ORF">METZ01_LOCUS309926</name>
</gene>
<protein>
    <submittedName>
        <fullName evidence="1">Uncharacterized protein</fullName>
    </submittedName>
</protein>
<reference evidence="1" key="1">
    <citation type="submission" date="2018-05" db="EMBL/GenBank/DDBJ databases">
        <authorList>
            <person name="Lanie J.A."/>
            <person name="Ng W.-L."/>
            <person name="Kazmierczak K.M."/>
            <person name="Andrzejewski T.M."/>
            <person name="Davidsen T.M."/>
            <person name="Wayne K.J."/>
            <person name="Tettelin H."/>
            <person name="Glass J.I."/>
            <person name="Rusch D."/>
            <person name="Podicherti R."/>
            <person name="Tsui H.-C.T."/>
            <person name="Winkler M.E."/>
        </authorList>
    </citation>
    <scope>NUCLEOTIDE SEQUENCE</scope>
</reference>
<organism evidence="1">
    <name type="scientific">marine metagenome</name>
    <dbReference type="NCBI Taxonomy" id="408172"/>
    <lineage>
        <taxon>unclassified sequences</taxon>
        <taxon>metagenomes</taxon>
        <taxon>ecological metagenomes</taxon>
    </lineage>
</organism>
<name>A0A382NBD8_9ZZZZ</name>
<feature type="non-terminal residue" evidence="1">
    <location>
        <position position="1"/>
    </location>
</feature>
<accession>A0A382NBD8</accession>
<dbReference type="AlphaFoldDB" id="A0A382NBD8"/>
<dbReference type="EMBL" id="UINC01098505">
    <property type="protein sequence ID" value="SVC57072.1"/>
    <property type="molecule type" value="Genomic_DNA"/>
</dbReference>